<proteinExistence type="inferred from homology"/>
<keyword evidence="6 10" id="KW-0408">Iron</keyword>
<feature type="binding site" evidence="10">
    <location>
        <position position="83"/>
    </location>
    <ligand>
        <name>Ca(2+)</name>
        <dbReference type="ChEBI" id="CHEBI:29108"/>
        <label>1</label>
    </ligand>
</feature>
<keyword evidence="10 13" id="KW-0106">Calcium</keyword>
<name>A0A8T0IL92_CERPU</name>
<keyword evidence="13" id="KW-0964">Secreted</keyword>
<feature type="site" description="Transition state stabilizer" evidence="11">
    <location>
        <position position="67"/>
    </location>
</feature>
<evidence type="ECO:0000256" key="11">
    <source>
        <dbReference type="PIRSR" id="PIRSR600823-4"/>
    </source>
</evidence>
<feature type="disulfide bond" evidence="12">
    <location>
        <begin position="40"/>
        <end position="118"/>
    </location>
</feature>
<dbReference type="GO" id="GO:0020037">
    <property type="term" value="F:heme binding"/>
    <property type="evidence" value="ECO:0007669"/>
    <property type="project" value="UniProtKB-UniRule"/>
</dbReference>
<evidence type="ECO:0000256" key="9">
    <source>
        <dbReference type="PIRSR" id="PIRSR600823-2"/>
    </source>
</evidence>
<dbReference type="InterPro" id="IPR010255">
    <property type="entry name" value="Haem_peroxidase_sf"/>
</dbReference>
<dbReference type="InterPro" id="IPR000823">
    <property type="entry name" value="Peroxidase_pln"/>
</dbReference>
<feature type="chain" id="PRO_5035958487" description="Peroxidase" evidence="13">
    <location>
        <begin position="23"/>
        <end position="321"/>
    </location>
</feature>
<dbReference type="GO" id="GO:0140825">
    <property type="term" value="F:lactoperoxidase activity"/>
    <property type="evidence" value="ECO:0007669"/>
    <property type="project" value="UniProtKB-EC"/>
</dbReference>
<dbReference type="AlphaFoldDB" id="A0A8T0IL92"/>
<keyword evidence="5 13" id="KW-0560">Oxidoreductase</keyword>
<comment type="catalytic activity">
    <reaction evidence="1 13">
        <text>2 a phenolic donor + H2O2 = 2 a phenolic radical donor + 2 H2O</text>
        <dbReference type="Rhea" id="RHEA:56136"/>
        <dbReference type="ChEBI" id="CHEBI:15377"/>
        <dbReference type="ChEBI" id="CHEBI:16240"/>
        <dbReference type="ChEBI" id="CHEBI:139520"/>
        <dbReference type="ChEBI" id="CHEBI:139521"/>
        <dbReference type="EC" id="1.11.1.7"/>
    </reaction>
</comment>
<feature type="binding site" evidence="10">
    <location>
        <position position="75"/>
    </location>
    <ligand>
        <name>Ca(2+)</name>
        <dbReference type="ChEBI" id="CHEBI:29108"/>
        <label>1</label>
    </ligand>
</feature>
<dbReference type="InterPro" id="IPR033905">
    <property type="entry name" value="Secretory_peroxidase"/>
</dbReference>
<evidence type="ECO:0000256" key="12">
    <source>
        <dbReference type="PIRSR" id="PIRSR600823-5"/>
    </source>
</evidence>
<keyword evidence="13" id="KW-0376">Hydrogen peroxide</keyword>
<evidence type="ECO:0000256" key="3">
    <source>
        <dbReference type="ARBA" id="ARBA00022617"/>
    </source>
</evidence>
<feature type="disulfide bond" evidence="12">
    <location>
        <begin position="203"/>
        <end position="231"/>
    </location>
</feature>
<accession>A0A8T0IL92</accession>
<comment type="cofactor">
    <cofactor evidence="10 13">
        <name>heme b</name>
        <dbReference type="ChEBI" id="CHEBI:60344"/>
    </cofactor>
    <text evidence="10 13">Binds 1 heme b (iron(II)-protoporphyrin IX) group per subunit.</text>
</comment>
<dbReference type="GO" id="GO:0042744">
    <property type="term" value="P:hydrogen peroxide catabolic process"/>
    <property type="evidence" value="ECO:0007669"/>
    <property type="project" value="UniProtKB-KW"/>
</dbReference>
<dbReference type="Proteomes" id="UP000822688">
    <property type="component" value="Chromosome 3"/>
</dbReference>
<evidence type="ECO:0000256" key="5">
    <source>
        <dbReference type="ARBA" id="ARBA00023002"/>
    </source>
</evidence>
<comment type="caution">
    <text evidence="15">The sequence shown here is derived from an EMBL/GenBank/DDBJ whole genome shotgun (WGS) entry which is preliminary data.</text>
</comment>
<evidence type="ECO:0000256" key="2">
    <source>
        <dbReference type="ARBA" id="ARBA00022559"/>
    </source>
</evidence>
<feature type="binding site" evidence="10">
    <location>
        <position position="197"/>
    </location>
    <ligand>
        <name>Ca(2+)</name>
        <dbReference type="ChEBI" id="CHEBI:29108"/>
        <label>2</label>
    </ligand>
</feature>
<feature type="binding site" evidence="10">
    <location>
        <position position="244"/>
    </location>
    <ligand>
        <name>Ca(2+)</name>
        <dbReference type="ChEBI" id="CHEBI:29108"/>
        <label>2</label>
    </ligand>
</feature>
<dbReference type="Gene3D" id="1.10.420.10">
    <property type="entry name" value="Peroxidase, domain 2"/>
    <property type="match status" value="1"/>
</dbReference>
<dbReference type="EC" id="1.11.1.7" evidence="13"/>
<protein>
    <recommendedName>
        <fullName evidence="13">Peroxidase</fullName>
        <ecNumber evidence="13">1.11.1.7</ecNumber>
    </recommendedName>
</protein>
<gene>
    <name evidence="15" type="ORF">KC19_3G179100</name>
</gene>
<feature type="binding site" evidence="10">
    <location>
        <position position="72"/>
    </location>
    <ligand>
        <name>Ca(2+)</name>
        <dbReference type="ChEBI" id="CHEBI:29108"/>
        <label>1</label>
    </ligand>
</feature>
<feature type="binding site" evidence="9">
    <location>
        <position position="166"/>
    </location>
    <ligand>
        <name>substrate</name>
    </ligand>
</feature>
<evidence type="ECO:0000313" key="15">
    <source>
        <dbReference type="EMBL" id="KAG0584012.1"/>
    </source>
</evidence>
<evidence type="ECO:0000259" key="14">
    <source>
        <dbReference type="PROSITE" id="PS50873"/>
    </source>
</evidence>
<comment type="similarity">
    <text evidence="13">Belongs to the peroxidase family. Classical plant (class III) peroxidase subfamily.</text>
</comment>
<feature type="active site" description="Proton acceptor" evidence="8">
    <location>
        <position position="71"/>
    </location>
</feature>
<dbReference type="GO" id="GO:0046872">
    <property type="term" value="F:metal ion binding"/>
    <property type="evidence" value="ECO:0007669"/>
    <property type="project" value="UniProtKB-UniRule"/>
</dbReference>
<evidence type="ECO:0000256" key="10">
    <source>
        <dbReference type="PIRSR" id="PIRSR600823-3"/>
    </source>
</evidence>
<sequence length="321" mass="34514">MGSWRAWLVAAGMVVMVTMLTSESVVEAQLQYGYYDQLGCRGVEDRVRTLVRRSYVTDVTASAAMLRLAFHDCQVGPGGCDGSIMIEGNGREMSSDGNFGVKRLDIINSVKSDMEQMCPNTVSCADIIALAGRDAVAFNGGPDIRIPLGRKDADTSSAAEADSKLPPATSTVDRVLSVFAPFGLTPQESVAMLGAHTLGVGHCKNIQDRLRFNSPTAPDSLMYRTQLRAACAVNVFDVAILTNDASQFTFDNQYYRDIQNGRGLFTVDNAISTDPRTAPIVSMFAANQGAFFAAFQSGYVKLTARALTGNQGTVRSTCQLN</sequence>
<dbReference type="PROSITE" id="PS50873">
    <property type="entry name" value="PEROXIDASE_4"/>
    <property type="match status" value="1"/>
</dbReference>
<feature type="binding site" evidence="10">
    <location>
        <position position="92"/>
    </location>
    <ligand>
        <name>Ca(2+)</name>
        <dbReference type="ChEBI" id="CHEBI:29108"/>
        <label>1</label>
    </ligand>
</feature>
<evidence type="ECO:0000256" key="13">
    <source>
        <dbReference type="RuleBase" id="RU362060"/>
    </source>
</evidence>
<dbReference type="CDD" id="cd00693">
    <property type="entry name" value="secretory_peroxidase"/>
    <property type="match status" value="1"/>
</dbReference>
<dbReference type="SUPFAM" id="SSF48113">
    <property type="entry name" value="Heme-dependent peroxidases"/>
    <property type="match status" value="1"/>
</dbReference>
<dbReference type="Pfam" id="PF00141">
    <property type="entry name" value="peroxidase"/>
    <property type="match status" value="1"/>
</dbReference>
<dbReference type="InterPro" id="IPR002016">
    <property type="entry name" value="Haem_peroxidase"/>
</dbReference>
<evidence type="ECO:0000256" key="6">
    <source>
        <dbReference type="ARBA" id="ARBA00023004"/>
    </source>
</evidence>
<evidence type="ECO:0000313" key="16">
    <source>
        <dbReference type="Proteomes" id="UP000822688"/>
    </source>
</evidence>
<feature type="binding site" description="axial binding residue" evidence="10">
    <location>
        <position position="196"/>
    </location>
    <ligand>
        <name>heme b</name>
        <dbReference type="ChEBI" id="CHEBI:60344"/>
    </ligand>
    <ligandPart>
        <name>Fe</name>
        <dbReference type="ChEBI" id="CHEBI:18248"/>
    </ligandPart>
</feature>
<evidence type="ECO:0000256" key="4">
    <source>
        <dbReference type="ARBA" id="ARBA00022723"/>
    </source>
</evidence>
<keyword evidence="16" id="KW-1185">Reference proteome</keyword>
<evidence type="ECO:0000256" key="7">
    <source>
        <dbReference type="ARBA" id="ARBA00023157"/>
    </source>
</evidence>
<dbReference type="EMBL" id="CM026423">
    <property type="protein sequence ID" value="KAG0584012.1"/>
    <property type="molecule type" value="Genomic_DNA"/>
</dbReference>
<dbReference type="GO" id="GO:0005576">
    <property type="term" value="C:extracellular region"/>
    <property type="evidence" value="ECO:0007669"/>
    <property type="project" value="UniProtKB-SubCell"/>
</dbReference>
<feature type="disulfide bond" evidence="12">
    <location>
        <begin position="73"/>
        <end position="80"/>
    </location>
</feature>
<dbReference type="PRINTS" id="PR00458">
    <property type="entry name" value="PEROXIDASE"/>
</dbReference>
<keyword evidence="13" id="KW-0732">Signal</keyword>
<dbReference type="PROSITE" id="PS00436">
    <property type="entry name" value="PEROXIDASE_2"/>
    <property type="match status" value="1"/>
</dbReference>
<dbReference type="GO" id="GO:0006979">
    <property type="term" value="P:response to oxidative stress"/>
    <property type="evidence" value="ECO:0007669"/>
    <property type="project" value="UniProtKB-UniRule"/>
</dbReference>
<comment type="function">
    <text evidence="13">Removal of H(2)O(2), oxidation of toxic reductants, biosynthesis and degradation of lignin, suberization, auxin catabolism, response to environmental stresses such as wounding, pathogen attack and oxidative stress.</text>
</comment>
<dbReference type="FunFam" id="1.10.420.10:FF:000001">
    <property type="entry name" value="Peroxidase"/>
    <property type="match status" value="1"/>
</dbReference>
<keyword evidence="2 13" id="KW-0575">Peroxidase</keyword>
<dbReference type="Gene3D" id="1.10.520.10">
    <property type="match status" value="1"/>
</dbReference>
<dbReference type="PANTHER" id="PTHR31517">
    <property type="match status" value="1"/>
</dbReference>
<dbReference type="PRINTS" id="PR00461">
    <property type="entry name" value="PLPEROXIDASE"/>
</dbReference>
<feature type="disulfide bond" evidence="12">
    <location>
        <begin position="124"/>
        <end position="318"/>
    </location>
</feature>
<feature type="signal peptide" evidence="13">
    <location>
        <begin position="1"/>
        <end position="22"/>
    </location>
</feature>
<evidence type="ECO:0000256" key="8">
    <source>
        <dbReference type="PIRSR" id="PIRSR600823-1"/>
    </source>
</evidence>
<evidence type="ECO:0000256" key="1">
    <source>
        <dbReference type="ARBA" id="ARBA00000189"/>
    </source>
</evidence>
<keyword evidence="7 12" id="KW-1015">Disulfide bond</keyword>
<keyword evidence="3 13" id="KW-0349">Heme</keyword>
<feature type="binding site" evidence="10">
    <location>
        <position position="251"/>
    </location>
    <ligand>
        <name>Ca(2+)</name>
        <dbReference type="ChEBI" id="CHEBI:29108"/>
        <label>2</label>
    </ligand>
</feature>
<reference evidence="15" key="1">
    <citation type="submission" date="2020-06" db="EMBL/GenBank/DDBJ databases">
        <title>WGS assembly of Ceratodon purpureus strain R40.</title>
        <authorList>
            <person name="Carey S.B."/>
            <person name="Jenkins J."/>
            <person name="Shu S."/>
            <person name="Lovell J.T."/>
            <person name="Sreedasyam A."/>
            <person name="Maumus F."/>
            <person name="Tiley G.P."/>
            <person name="Fernandez-Pozo N."/>
            <person name="Barry K."/>
            <person name="Chen C."/>
            <person name="Wang M."/>
            <person name="Lipzen A."/>
            <person name="Daum C."/>
            <person name="Saski C.A."/>
            <person name="Payton A.C."/>
            <person name="Mcbreen J.C."/>
            <person name="Conrad R.E."/>
            <person name="Kollar L.M."/>
            <person name="Olsson S."/>
            <person name="Huttunen S."/>
            <person name="Landis J.B."/>
            <person name="Wickett N.J."/>
            <person name="Johnson M.G."/>
            <person name="Rensing S.A."/>
            <person name="Grimwood J."/>
            <person name="Schmutz J."/>
            <person name="Mcdaniel S.F."/>
        </authorList>
    </citation>
    <scope>NUCLEOTIDE SEQUENCE</scope>
    <source>
        <strain evidence="15">R40</strain>
    </source>
</reference>
<dbReference type="PANTHER" id="PTHR31517:SF81">
    <property type="entry name" value="PEROXIDASE"/>
    <property type="match status" value="1"/>
</dbReference>
<comment type="subcellular location">
    <subcellularLocation>
        <location evidence="13">Secreted</location>
    </subcellularLocation>
</comment>
<feature type="binding site" evidence="10">
    <location>
        <position position="79"/>
    </location>
    <ligand>
        <name>Ca(2+)</name>
        <dbReference type="ChEBI" id="CHEBI:29108"/>
        <label>1</label>
    </ligand>
</feature>
<organism evidence="15 16">
    <name type="scientific">Ceratodon purpureus</name>
    <name type="common">Fire moss</name>
    <name type="synonym">Dicranum purpureum</name>
    <dbReference type="NCBI Taxonomy" id="3225"/>
    <lineage>
        <taxon>Eukaryota</taxon>
        <taxon>Viridiplantae</taxon>
        <taxon>Streptophyta</taxon>
        <taxon>Embryophyta</taxon>
        <taxon>Bryophyta</taxon>
        <taxon>Bryophytina</taxon>
        <taxon>Bryopsida</taxon>
        <taxon>Dicranidae</taxon>
        <taxon>Pseudoditrichales</taxon>
        <taxon>Ditrichaceae</taxon>
        <taxon>Ceratodon</taxon>
    </lineage>
</organism>
<feature type="domain" description="Plant heme peroxidase family profile" evidence="14">
    <location>
        <begin position="29"/>
        <end position="321"/>
    </location>
</feature>
<comment type="cofactor">
    <cofactor evidence="10 13">
        <name>Ca(2+)</name>
        <dbReference type="ChEBI" id="CHEBI:29108"/>
    </cofactor>
    <text evidence="10 13">Binds 2 calcium ions per subunit.</text>
</comment>
<keyword evidence="4 10" id="KW-0479">Metal-binding</keyword>
<dbReference type="InterPro" id="IPR019794">
    <property type="entry name" value="Peroxidases_AS"/>
</dbReference>
<feature type="binding site" evidence="10">
    <location>
        <position position="81"/>
    </location>
    <ligand>
        <name>Ca(2+)</name>
        <dbReference type="ChEBI" id="CHEBI:29108"/>
        <label>1</label>
    </ligand>
</feature>